<dbReference type="AlphaFoldDB" id="A0A836UUD9"/>
<organism evidence="1 2">
    <name type="scientific">Vespula pensylvanica</name>
    <name type="common">Western yellow jacket</name>
    <name type="synonym">Wasp</name>
    <dbReference type="NCBI Taxonomy" id="30213"/>
    <lineage>
        <taxon>Eukaryota</taxon>
        <taxon>Metazoa</taxon>
        <taxon>Ecdysozoa</taxon>
        <taxon>Arthropoda</taxon>
        <taxon>Hexapoda</taxon>
        <taxon>Insecta</taxon>
        <taxon>Pterygota</taxon>
        <taxon>Neoptera</taxon>
        <taxon>Endopterygota</taxon>
        <taxon>Hymenoptera</taxon>
        <taxon>Apocrita</taxon>
        <taxon>Aculeata</taxon>
        <taxon>Vespoidea</taxon>
        <taxon>Vespidae</taxon>
        <taxon>Vespinae</taxon>
        <taxon>Vespula</taxon>
    </lineage>
</organism>
<dbReference type="EMBL" id="JACSDY010000014">
    <property type="protein sequence ID" value="KAF7409394.1"/>
    <property type="molecule type" value="Genomic_DNA"/>
</dbReference>
<gene>
    <name evidence="1" type="ORF">H0235_014246</name>
</gene>
<reference evidence="1" key="1">
    <citation type="journal article" date="2020" name="G3 (Bethesda)">
        <title>High-Quality Assemblies for Three Invasive Social Wasps from the &lt;i&gt;Vespula&lt;/i&gt; Genus.</title>
        <authorList>
            <person name="Harrop T.W.R."/>
            <person name="Guhlin J."/>
            <person name="McLaughlin G.M."/>
            <person name="Permina E."/>
            <person name="Stockwell P."/>
            <person name="Gilligan J."/>
            <person name="Le Lec M.F."/>
            <person name="Gruber M.A.M."/>
            <person name="Quinn O."/>
            <person name="Lovegrove M."/>
            <person name="Duncan E.J."/>
            <person name="Remnant E.J."/>
            <person name="Van Eeckhoven J."/>
            <person name="Graham B."/>
            <person name="Knapp R.A."/>
            <person name="Langford K.W."/>
            <person name="Kronenberg Z."/>
            <person name="Press M.O."/>
            <person name="Eacker S.M."/>
            <person name="Wilson-Rankin E.E."/>
            <person name="Purcell J."/>
            <person name="Lester P.J."/>
            <person name="Dearden P.K."/>
        </authorList>
    </citation>
    <scope>NUCLEOTIDE SEQUENCE</scope>
    <source>
        <strain evidence="1">Volc-1</strain>
    </source>
</reference>
<dbReference type="Proteomes" id="UP000600918">
    <property type="component" value="Unassembled WGS sequence"/>
</dbReference>
<sequence>MGVIIREISIYKERHPVTNLKHVVVLSSYPLFDCMILDFNIFRYTPRYTRFYCVEVAEYGDLWAADDSRKKCCKIRDTKVICHLPKILVTTLIGRGSITSYR</sequence>
<comment type="caution">
    <text evidence="1">The sequence shown here is derived from an EMBL/GenBank/DDBJ whole genome shotgun (WGS) entry which is preliminary data.</text>
</comment>
<accession>A0A836UUD9</accession>
<evidence type="ECO:0000313" key="2">
    <source>
        <dbReference type="Proteomes" id="UP000600918"/>
    </source>
</evidence>
<proteinExistence type="predicted"/>
<name>A0A836UUD9_VESPE</name>
<protein>
    <submittedName>
        <fullName evidence="1">Uncharacterized protein</fullName>
    </submittedName>
</protein>
<evidence type="ECO:0000313" key="1">
    <source>
        <dbReference type="EMBL" id="KAF7409394.1"/>
    </source>
</evidence>
<keyword evidence="2" id="KW-1185">Reference proteome</keyword>